<keyword evidence="2" id="KW-1133">Transmembrane helix</keyword>
<evidence type="ECO:0000256" key="1">
    <source>
        <dbReference type="SAM" id="MobiDB-lite"/>
    </source>
</evidence>
<name>B0CV41_LACBS</name>
<dbReference type="AlphaFoldDB" id="B0CV41"/>
<proteinExistence type="predicted"/>
<reference evidence="3 4" key="1">
    <citation type="journal article" date="2008" name="Nature">
        <title>The genome of Laccaria bicolor provides insights into mycorrhizal symbiosis.</title>
        <authorList>
            <person name="Martin F."/>
            <person name="Aerts A."/>
            <person name="Ahren D."/>
            <person name="Brun A."/>
            <person name="Danchin E.G.J."/>
            <person name="Duchaussoy F."/>
            <person name="Gibon J."/>
            <person name="Kohler A."/>
            <person name="Lindquist E."/>
            <person name="Pereda V."/>
            <person name="Salamov A."/>
            <person name="Shapiro H.J."/>
            <person name="Wuyts J."/>
            <person name="Blaudez D."/>
            <person name="Buee M."/>
            <person name="Brokstein P."/>
            <person name="Canbaeck B."/>
            <person name="Cohen D."/>
            <person name="Courty P.E."/>
            <person name="Coutinho P.M."/>
            <person name="Delaruelle C."/>
            <person name="Detter J.C."/>
            <person name="Deveau A."/>
            <person name="DiFazio S."/>
            <person name="Duplessis S."/>
            <person name="Fraissinet-Tachet L."/>
            <person name="Lucic E."/>
            <person name="Frey-Klett P."/>
            <person name="Fourrey C."/>
            <person name="Feussner I."/>
            <person name="Gay G."/>
            <person name="Grimwood J."/>
            <person name="Hoegger P.J."/>
            <person name="Jain P."/>
            <person name="Kilaru S."/>
            <person name="Labbe J."/>
            <person name="Lin Y.C."/>
            <person name="Legue V."/>
            <person name="Le Tacon F."/>
            <person name="Marmeisse R."/>
            <person name="Melayah D."/>
            <person name="Montanini B."/>
            <person name="Muratet M."/>
            <person name="Nehls U."/>
            <person name="Niculita-Hirzel H."/>
            <person name="Oudot-Le Secq M.P."/>
            <person name="Peter M."/>
            <person name="Quesneville H."/>
            <person name="Rajashekar B."/>
            <person name="Reich M."/>
            <person name="Rouhier N."/>
            <person name="Schmutz J."/>
            <person name="Yin T."/>
            <person name="Chalot M."/>
            <person name="Henrissat B."/>
            <person name="Kuees U."/>
            <person name="Lucas S."/>
            <person name="Van de Peer Y."/>
            <person name="Podila G.K."/>
            <person name="Polle A."/>
            <person name="Pukkila P.J."/>
            <person name="Richardson P.M."/>
            <person name="Rouze P."/>
            <person name="Sanders I.R."/>
            <person name="Stajich J.E."/>
            <person name="Tunlid A."/>
            <person name="Tuskan G."/>
            <person name="Grigoriev I.V."/>
        </authorList>
    </citation>
    <scope>NUCLEOTIDE SEQUENCE [LARGE SCALE GENOMIC DNA]</scope>
    <source>
        <strain evidence="4">S238N-H82 / ATCC MYA-4686</strain>
    </source>
</reference>
<dbReference type="KEGG" id="lbc:LACBIDRAFT_322795"/>
<keyword evidence="4" id="KW-1185">Reference proteome</keyword>
<feature type="region of interest" description="Disordered" evidence="1">
    <location>
        <begin position="126"/>
        <end position="161"/>
    </location>
</feature>
<keyword evidence="2" id="KW-0472">Membrane</keyword>
<dbReference type="OrthoDB" id="3256943at2759"/>
<dbReference type="EMBL" id="DS547093">
    <property type="protein sequence ID" value="EDR13683.1"/>
    <property type="molecule type" value="Genomic_DNA"/>
</dbReference>
<feature type="region of interest" description="Disordered" evidence="1">
    <location>
        <begin position="1"/>
        <end position="28"/>
    </location>
</feature>
<dbReference type="HOGENOM" id="CLU_051368_0_0_1"/>
<protein>
    <submittedName>
        <fullName evidence="3">Predicted protein</fullName>
    </submittedName>
</protein>
<evidence type="ECO:0000313" key="4">
    <source>
        <dbReference type="Proteomes" id="UP000001194"/>
    </source>
</evidence>
<feature type="compositionally biased region" description="Low complexity" evidence="1">
    <location>
        <begin position="135"/>
        <end position="145"/>
    </location>
</feature>
<gene>
    <name evidence="3" type="ORF">LACBIDRAFT_322795</name>
</gene>
<dbReference type="InParanoid" id="B0CV41"/>
<dbReference type="Proteomes" id="UP000001194">
    <property type="component" value="Unassembled WGS sequence"/>
</dbReference>
<keyword evidence="2" id="KW-0812">Transmembrane</keyword>
<sequence length="313" mass="35253">MASTSIDPSFFPTPSPPPPGQQQPVKPPPNSSNLYLVTFLATLFLLLFVSCAIVLRSYVMRRRLRRRIEEAHALGIVLTPRAQGSKRRRFGAKPKMFDVWISEGGCKWNDIMPLMAQPLLVKRRYKDKPAPPSSDPEAPANESPPVDVPNSTMPRSAVVPSASSRAVTIIHSLFHRRTSPPPTQPLIAQPEKPLYRIRTEMLQVGVLVAMPSRPLLDDNSTEKQSMQDGYDDEQNLPELVIGVTRMYYRPPKTPSYPSITFRLSSSPWAITKGEESSLTWVLRPLRRLETHMLKKEILKYLSASPESGVNFWT</sequence>
<dbReference type="RefSeq" id="XP_001876181.1">
    <property type="nucleotide sequence ID" value="XM_001876146.1"/>
</dbReference>
<organism evidence="4">
    <name type="scientific">Laccaria bicolor (strain S238N-H82 / ATCC MYA-4686)</name>
    <name type="common">Bicoloured deceiver</name>
    <name type="synonym">Laccaria laccata var. bicolor</name>
    <dbReference type="NCBI Taxonomy" id="486041"/>
    <lineage>
        <taxon>Eukaryota</taxon>
        <taxon>Fungi</taxon>
        <taxon>Dikarya</taxon>
        <taxon>Basidiomycota</taxon>
        <taxon>Agaricomycotina</taxon>
        <taxon>Agaricomycetes</taxon>
        <taxon>Agaricomycetidae</taxon>
        <taxon>Agaricales</taxon>
        <taxon>Agaricineae</taxon>
        <taxon>Hydnangiaceae</taxon>
        <taxon>Laccaria</taxon>
    </lineage>
</organism>
<feature type="transmembrane region" description="Helical" evidence="2">
    <location>
        <begin position="34"/>
        <end position="59"/>
    </location>
</feature>
<evidence type="ECO:0000313" key="3">
    <source>
        <dbReference type="EMBL" id="EDR13683.1"/>
    </source>
</evidence>
<feature type="compositionally biased region" description="Pro residues" evidence="1">
    <location>
        <begin position="11"/>
        <end position="28"/>
    </location>
</feature>
<evidence type="ECO:0000256" key="2">
    <source>
        <dbReference type="SAM" id="Phobius"/>
    </source>
</evidence>
<accession>B0CV41</accession>
<dbReference type="GeneID" id="6071217"/>